<reference evidence="2 3" key="1">
    <citation type="journal article" date="2021" name="Int. J. Syst. Evol. Microbiol.">
        <title>Amazonocrinis nigriterrae gen. nov., sp. nov., Atlanticothrix silvestris gen. nov., sp. nov. and Dendronalium phyllosphericum gen. nov., sp. nov., nostocacean cyanobacteria from Brazilian environments.</title>
        <authorList>
            <person name="Alvarenga D.O."/>
            <person name="Andreote A.P.D."/>
            <person name="Branco L.H.Z."/>
            <person name="Delbaje E."/>
            <person name="Cruz R.B."/>
            <person name="Varani A.M."/>
            <person name="Fiore M.F."/>
        </authorList>
    </citation>
    <scope>NUCLEOTIDE SEQUENCE [LARGE SCALE GENOMIC DNA]</scope>
    <source>
        <strain evidence="2 3">CENA357</strain>
    </source>
</reference>
<accession>A0A8J7H8L4</accession>
<dbReference type="EMBL" id="JAECZB010000006">
    <property type="protein sequence ID" value="MBH8551746.1"/>
    <property type="molecule type" value="Genomic_DNA"/>
</dbReference>
<sequence>MFTKIFFGIGALLAIAFIILVIIRVRNEQEIDRIWRSLESSPTGDRFTEDMVAELPPPVQRYFLHSIAPGTPLASSVSLEMSGSFRMAQDKPWIPMRAKQITSALKGFVWKAVIGSGLFKFMGADYYANKSGQMRFALWGLIPLVNVQNPDITRSAIGRFVGEFFWLPSALLLQRNVTWKEIDDKTIQASLKVDGEPVTLTMVTDIDGKLLKVSFPRWGEHTEDGSYTYIPFGGEFQEEHTFGGFTIPSQISAGWWFGTERYSEFFLATIEQAEFC</sequence>
<feature type="transmembrane region" description="Helical" evidence="1">
    <location>
        <begin position="6"/>
        <end position="25"/>
    </location>
</feature>
<name>A0A8J7H8L4_9CYAN</name>
<dbReference type="InterPro" id="IPR054213">
    <property type="entry name" value="DUF6920"/>
</dbReference>
<organism evidence="2 3">
    <name type="scientific">Atlanticothrix silvestris CENA357</name>
    <dbReference type="NCBI Taxonomy" id="1725252"/>
    <lineage>
        <taxon>Bacteria</taxon>
        <taxon>Bacillati</taxon>
        <taxon>Cyanobacteriota</taxon>
        <taxon>Cyanophyceae</taxon>
        <taxon>Nostocales</taxon>
        <taxon>Nodulariaceae</taxon>
        <taxon>Atlanticothrix</taxon>
        <taxon>Atlanticothrix silvestris</taxon>
    </lineage>
</organism>
<evidence type="ECO:0000313" key="3">
    <source>
        <dbReference type="Proteomes" id="UP000599391"/>
    </source>
</evidence>
<keyword evidence="1" id="KW-1133">Transmembrane helix</keyword>
<keyword evidence="1" id="KW-0812">Transmembrane</keyword>
<proteinExistence type="predicted"/>
<comment type="caution">
    <text evidence="2">The sequence shown here is derived from an EMBL/GenBank/DDBJ whole genome shotgun (WGS) entry which is preliminary data.</text>
</comment>
<dbReference type="Pfam" id="PF21900">
    <property type="entry name" value="DUF6920"/>
    <property type="match status" value="1"/>
</dbReference>
<protein>
    <submittedName>
        <fullName evidence="2">Uncharacterized protein</fullName>
    </submittedName>
</protein>
<gene>
    <name evidence="2" type="ORF">I8751_05015</name>
</gene>
<dbReference type="Proteomes" id="UP000599391">
    <property type="component" value="Unassembled WGS sequence"/>
</dbReference>
<keyword evidence="1" id="KW-0472">Membrane</keyword>
<evidence type="ECO:0000256" key="1">
    <source>
        <dbReference type="SAM" id="Phobius"/>
    </source>
</evidence>
<keyword evidence="3" id="KW-1185">Reference proteome</keyword>
<dbReference type="RefSeq" id="WP_214438062.1">
    <property type="nucleotide sequence ID" value="NZ_JAECZB010000006.1"/>
</dbReference>
<evidence type="ECO:0000313" key="2">
    <source>
        <dbReference type="EMBL" id="MBH8551746.1"/>
    </source>
</evidence>
<dbReference type="AlphaFoldDB" id="A0A8J7H8L4"/>